<feature type="transmembrane region" description="Helical" evidence="8">
    <location>
        <begin position="329"/>
        <end position="352"/>
    </location>
</feature>
<keyword evidence="7 8" id="KW-0472">Membrane</keyword>
<feature type="transmembrane region" description="Helical" evidence="8">
    <location>
        <begin position="268"/>
        <end position="287"/>
    </location>
</feature>
<protein>
    <submittedName>
        <fullName evidence="9">Spore germination protein</fullName>
    </submittedName>
</protein>
<keyword evidence="6 8" id="KW-1133">Transmembrane helix</keyword>
<comment type="caution">
    <text evidence="9">The sequence shown here is derived from an EMBL/GenBank/DDBJ whole genome shotgun (WGS) entry which is preliminary data.</text>
</comment>
<dbReference type="eggNOG" id="COG0531">
    <property type="taxonomic scope" value="Bacteria"/>
</dbReference>
<accession>K8DXL7</accession>
<reference evidence="9 10" key="1">
    <citation type="journal article" date="2013" name="Genome Announc.">
        <title>Genome Sequence of the Sulfate-Reducing Bacterium Desulfotomaculum hydrothermale Lam5(T).</title>
        <authorList>
            <person name="Amin O."/>
            <person name="Fardeau M.L."/>
            <person name="Valette O."/>
            <person name="Hirschler-Rea A."/>
            <person name="Barbe V."/>
            <person name="Medigue C."/>
            <person name="Vacherie B."/>
            <person name="Ollivier B."/>
            <person name="Bertin P.N."/>
            <person name="Dolla A."/>
        </authorList>
    </citation>
    <scope>NUCLEOTIDE SEQUENCE [LARGE SCALE GENOMIC DNA]</scope>
    <source>
        <strain evidence="10">Lam5 / DSM 18033</strain>
    </source>
</reference>
<dbReference type="STRING" id="1121428.DESHY_110254"/>
<keyword evidence="10" id="KW-1185">Reference proteome</keyword>
<dbReference type="RefSeq" id="WP_008410132.1">
    <property type="nucleotide sequence ID" value="NZ_CAOS01000003.1"/>
</dbReference>
<name>K8DXL7_9FIRM</name>
<feature type="transmembrane region" description="Helical" evidence="8">
    <location>
        <begin position="218"/>
        <end position="239"/>
    </location>
</feature>
<evidence type="ECO:0000256" key="1">
    <source>
        <dbReference type="ARBA" id="ARBA00004141"/>
    </source>
</evidence>
<dbReference type="InterPro" id="IPR004761">
    <property type="entry name" value="Spore_GerAB"/>
</dbReference>
<dbReference type="GO" id="GO:0016020">
    <property type="term" value="C:membrane"/>
    <property type="evidence" value="ECO:0007669"/>
    <property type="project" value="UniProtKB-SubCell"/>
</dbReference>
<organism evidence="9 10">
    <name type="scientific">Desulforamulus hydrothermalis Lam5 = DSM 18033</name>
    <dbReference type="NCBI Taxonomy" id="1121428"/>
    <lineage>
        <taxon>Bacteria</taxon>
        <taxon>Bacillati</taxon>
        <taxon>Bacillota</taxon>
        <taxon>Clostridia</taxon>
        <taxon>Eubacteriales</taxon>
        <taxon>Peptococcaceae</taxon>
        <taxon>Desulforamulus</taxon>
    </lineage>
</organism>
<comment type="similarity">
    <text evidence="2">Belongs to the amino acid-polyamine-organocation (APC) superfamily. Spore germination protein (SGP) (TC 2.A.3.9) family.</text>
</comment>
<keyword evidence="3" id="KW-0813">Transport</keyword>
<evidence type="ECO:0000313" key="10">
    <source>
        <dbReference type="Proteomes" id="UP000009315"/>
    </source>
</evidence>
<feature type="transmembrane region" description="Helical" evidence="8">
    <location>
        <begin position="113"/>
        <end position="136"/>
    </location>
</feature>
<evidence type="ECO:0000256" key="4">
    <source>
        <dbReference type="ARBA" id="ARBA00022544"/>
    </source>
</evidence>
<dbReference type="Gene3D" id="1.20.1740.10">
    <property type="entry name" value="Amino acid/polyamine transporter I"/>
    <property type="match status" value="1"/>
</dbReference>
<keyword evidence="4" id="KW-0309">Germination</keyword>
<feature type="transmembrane region" description="Helical" evidence="8">
    <location>
        <begin position="148"/>
        <end position="167"/>
    </location>
</feature>
<feature type="transmembrane region" description="Helical" evidence="8">
    <location>
        <begin position="86"/>
        <end position="107"/>
    </location>
</feature>
<comment type="subcellular location">
    <subcellularLocation>
        <location evidence="1">Membrane</location>
        <topology evidence="1">Multi-pass membrane protein</topology>
    </subcellularLocation>
</comment>
<feature type="transmembrane region" description="Helical" evidence="8">
    <location>
        <begin position="41"/>
        <end position="62"/>
    </location>
</feature>
<feature type="transmembrane region" description="Helical" evidence="8">
    <location>
        <begin position="187"/>
        <end position="206"/>
    </location>
</feature>
<dbReference type="EMBL" id="CAOS01000003">
    <property type="protein sequence ID" value="CCO07310.1"/>
    <property type="molecule type" value="Genomic_DNA"/>
</dbReference>
<dbReference type="PANTHER" id="PTHR34975:SF2">
    <property type="entry name" value="SPORE GERMINATION PROTEIN A2"/>
    <property type="match status" value="1"/>
</dbReference>
<proteinExistence type="inferred from homology"/>
<dbReference type="NCBIfam" id="TIGR00912">
    <property type="entry name" value="2A0309"/>
    <property type="match status" value="1"/>
</dbReference>
<evidence type="ECO:0000256" key="6">
    <source>
        <dbReference type="ARBA" id="ARBA00022989"/>
    </source>
</evidence>
<dbReference type="PANTHER" id="PTHR34975">
    <property type="entry name" value="SPORE GERMINATION PROTEIN A2"/>
    <property type="match status" value="1"/>
</dbReference>
<sequence length="366" mass="40977">MSNENNLITSKQLIFTIISALIGVGILTLTSTVAREARQDAWISLIIGALVPLLGLFTINLIGSRFPRLTFAEYAEKIIGKWPGKLLALIFVLYTLVFAGIVIRIFVDILKIYFFPLTPVWALGGLIIFVAAYLASQSAQVVVRVNELMFYESLLLIAFAVGAMPQIDITFFQPVGEAGWEQILKGAYKTMFAFLGLEILLVYYPLVQRKNEIIKAGITALGIVFVIYLMIVVTVMGVFGPDVSNLIRFGFMVLIKTYQTPVVERGEFFFIIFWVFVSFRPAANLLFTGRYSLEKILGVKAPAVTTLIMYPFILFACLLPRNFEQVLDYSTYVSFVGMAYMLGVPLLLLIIARWRGLDGDKNYANT</sequence>
<dbReference type="Pfam" id="PF03845">
    <property type="entry name" value="Spore_permease"/>
    <property type="match status" value="1"/>
</dbReference>
<dbReference type="Proteomes" id="UP000009315">
    <property type="component" value="Unassembled WGS sequence"/>
</dbReference>
<gene>
    <name evidence="9" type="ORF">DESHY_110254</name>
</gene>
<dbReference type="GO" id="GO:0009847">
    <property type="term" value="P:spore germination"/>
    <property type="evidence" value="ECO:0007669"/>
    <property type="project" value="InterPro"/>
</dbReference>
<evidence type="ECO:0000256" key="2">
    <source>
        <dbReference type="ARBA" id="ARBA00007998"/>
    </source>
</evidence>
<evidence type="ECO:0000256" key="8">
    <source>
        <dbReference type="SAM" id="Phobius"/>
    </source>
</evidence>
<feature type="transmembrane region" description="Helical" evidence="8">
    <location>
        <begin position="12"/>
        <end position="29"/>
    </location>
</feature>
<evidence type="ECO:0000313" key="9">
    <source>
        <dbReference type="EMBL" id="CCO07310.1"/>
    </source>
</evidence>
<evidence type="ECO:0000256" key="7">
    <source>
        <dbReference type="ARBA" id="ARBA00023136"/>
    </source>
</evidence>
<evidence type="ECO:0000256" key="3">
    <source>
        <dbReference type="ARBA" id="ARBA00022448"/>
    </source>
</evidence>
<dbReference type="OrthoDB" id="1931502at2"/>
<feature type="transmembrane region" description="Helical" evidence="8">
    <location>
        <begin position="299"/>
        <end position="323"/>
    </location>
</feature>
<dbReference type="AlphaFoldDB" id="K8DXL7"/>
<evidence type="ECO:0000256" key="5">
    <source>
        <dbReference type="ARBA" id="ARBA00022692"/>
    </source>
</evidence>
<keyword evidence="5 8" id="KW-0812">Transmembrane</keyword>